<organism evidence="5 6">
    <name type="scientific">Strigamia maritima</name>
    <name type="common">European centipede</name>
    <name type="synonym">Geophilus maritimus</name>
    <dbReference type="NCBI Taxonomy" id="126957"/>
    <lineage>
        <taxon>Eukaryota</taxon>
        <taxon>Metazoa</taxon>
        <taxon>Ecdysozoa</taxon>
        <taxon>Arthropoda</taxon>
        <taxon>Myriapoda</taxon>
        <taxon>Chilopoda</taxon>
        <taxon>Pleurostigmophora</taxon>
        <taxon>Geophilomorpha</taxon>
        <taxon>Linotaeniidae</taxon>
        <taxon>Strigamia</taxon>
    </lineage>
</organism>
<feature type="region of interest" description="Disordered" evidence="3">
    <location>
        <begin position="90"/>
        <end position="121"/>
    </location>
</feature>
<dbReference type="AlphaFoldDB" id="T1JGG2"/>
<dbReference type="GO" id="GO:0031267">
    <property type="term" value="F:small GTPase binding"/>
    <property type="evidence" value="ECO:0007669"/>
    <property type="project" value="InterPro"/>
</dbReference>
<evidence type="ECO:0000256" key="3">
    <source>
        <dbReference type="SAM" id="MobiDB-lite"/>
    </source>
</evidence>
<evidence type="ECO:0000256" key="1">
    <source>
        <dbReference type="ARBA" id="ARBA00023018"/>
    </source>
</evidence>
<dbReference type="InterPro" id="IPR000008">
    <property type="entry name" value="C2_dom"/>
</dbReference>
<evidence type="ECO:0000259" key="4">
    <source>
        <dbReference type="PROSITE" id="PS50004"/>
    </source>
</evidence>
<feature type="compositionally biased region" description="Basic and acidic residues" evidence="3">
    <location>
        <begin position="1"/>
        <end position="23"/>
    </location>
</feature>
<dbReference type="Proteomes" id="UP000014500">
    <property type="component" value="Unassembled WGS sequence"/>
</dbReference>
<dbReference type="InterPro" id="IPR035892">
    <property type="entry name" value="C2_domain_sf"/>
</dbReference>
<dbReference type="GO" id="GO:0048167">
    <property type="term" value="P:regulation of synaptic plasticity"/>
    <property type="evidence" value="ECO:0007669"/>
    <property type="project" value="TreeGrafter"/>
</dbReference>
<keyword evidence="6" id="KW-1185">Reference proteome</keyword>
<dbReference type="PANTHER" id="PTHR12157">
    <property type="entry name" value="REGULATING SYNAPTIC MEMBRANE EXOCYTOSIS PROTEIN"/>
    <property type="match status" value="1"/>
</dbReference>
<keyword evidence="1" id="KW-0770">Synapse</keyword>
<dbReference type="EMBL" id="JH432203">
    <property type="status" value="NOT_ANNOTATED_CDS"/>
    <property type="molecule type" value="Genomic_DNA"/>
</dbReference>
<dbReference type="GO" id="GO:0048791">
    <property type="term" value="P:calcium ion-regulated exocytosis of neurotransmitter"/>
    <property type="evidence" value="ECO:0007669"/>
    <property type="project" value="TreeGrafter"/>
</dbReference>
<dbReference type="GO" id="GO:0044325">
    <property type="term" value="F:transmembrane transporter binding"/>
    <property type="evidence" value="ECO:0007669"/>
    <property type="project" value="TreeGrafter"/>
</dbReference>
<dbReference type="HOGENOM" id="CLU_970826_0_0_1"/>
<dbReference type="PhylomeDB" id="T1JGG2"/>
<protein>
    <recommendedName>
        <fullName evidence="4">C2 domain-containing protein</fullName>
    </recommendedName>
</protein>
<accession>T1JGG2</accession>
<dbReference type="SUPFAM" id="SSF49562">
    <property type="entry name" value="C2 domain (Calcium/lipid-binding domain, CaLB)"/>
    <property type="match status" value="1"/>
</dbReference>
<name>T1JGG2_STRMM</name>
<dbReference type="eggNOG" id="KOG3528">
    <property type="taxonomic scope" value="Eukaryota"/>
</dbReference>
<dbReference type="PROSITE" id="PS50004">
    <property type="entry name" value="C2"/>
    <property type="match status" value="1"/>
</dbReference>
<evidence type="ECO:0000313" key="5">
    <source>
        <dbReference type="EnsemblMetazoa" id="SMAR012935-PA"/>
    </source>
</evidence>
<dbReference type="InterPro" id="IPR039032">
    <property type="entry name" value="Rim-like"/>
</dbReference>
<dbReference type="GO" id="GO:0048788">
    <property type="term" value="C:cytoskeleton of presynaptic active zone"/>
    <property type="evidence" value="ECO:0007669"/>
    <property type="project" value="TreeGrafter"/>
</dbReference>
<evidence type="ECO:0000256" key="2">
    <source>
        <dbReference type="ARBA" id="ARBA00034103"/>
    </source>
</evidence>
<feature type="compositionally biased region" description="Polar residues" evidence="3">
    <location>
        <begin position="110"/>
        <end position="121"/>
    </location>
</feature>
<sequence length="287" mass="32156">MRRMEFQHSRSLSADEKDDKDETTSISSMVKSTSADWSSALHPEYAGEQRRSSSGSEKEVIFKKSTLTTNITNQDEVVEGDWSRDFLTSAPVATGSNWQAPSKRDETEDGSNNGITVHANQNPSMESEDALLVTLGPGQIIPRGLYMNSRPEDQSCGEIQLSIVMTKGHLVVQVIAARDLPKIANRAPDTYVKTYLKEGGDQKKQKKKTQIVKQSTNPQFRELLKYYGRDVSGRSIVVSVWQRRSFNQRQPIGVAKIQLGVLDLSQITRAWYRLFPMNKHTSDSDSG</sequence>
<dbReference type="Gene3D" id="2.60.40.150">
    <property type="entry name" value="C2 domain"/>
    <property type="match status" value="1"/>
</dbReference>
<feature type="domain" description="C2" evidence="4">
    <location>
        <begin position="155"/>
        <end position="272"/>
    </location>
</feature>
<feature type="region of interest" description="Disordered" evidence="3">
    <location>
        <begin position="1"/>
        <end position="59"/>
    </location>
</feature>
<dbReference type="GO" id="GO:0042734">
    <property type="term" value="C:presynaptic membrane"/>
    <property type="evidence" value="ECO:0007669"/>
    <property type="project" value="TreeGrafter"/>
</dbReference>
<reference evidence="6" key="1">
    <citation type="submission" date="2011-05" db="EMBL/GenBank/DDBJ databases">
        <authorList>
            <person name="Richards S.R."/>
            <person name="Qu J."/>
            <person name="Jiang H."/>
            <person name="Jhangiani S.N."/>
            <person name="Agravi P."/>
            <person name="Goodspeed R."/>
            <person name="Gross S."/>
            <person name="Mandapat C."/>
            <person name="Jackson L."/>
            <person name="Mathew T."/>
            <person name="Pu L."/>
            <person name="Thornton R."/>
            <person name="Saada N."/>
            <person name="Wilczek-Boney K.B."/>
            <person name="Lee S."/>
            <person name="Kovar C."/>
            <person name="Wu Y."/>
            <person name="Scherer S.E."/>
            <person name="Worley K.C."/>
            <person name="Muzny D.M."/>
            <person name="Gibbs R."/>
        </authorList>
    </citation>
    <scope>NUCLEOTIDE SEQUENCE</scope>
    <source>
        <strain evidence="6">Brora</strain>
    </source>
</reference>
<dbReference type="SMART" id="SM00239">
    <property type="entry name" value="C2"/>
    <property type="match status" value="1"/>
</dbReference>
<dbReference type="GO" id="GO:0050806">
    <property type="term" value="P:positive regulation of synaptic transmission"/>
    <property type="evidence" value="ECO:0007669"/>
    <property type="project" value="TreeGrafter"/>
</dbReference>
<dbReference type="PANTHER" id="PTHR12157:SF24">
    <property type="entry name" value="FIFE, ISOFORM D"/>
    <property type="match status" value="1"/>
</dbReference>
<feature type="compositionally biased region" description="Basic and acidic residues" evidence="3">
    <location>
        <begin position="45"/>
        <end position="59"/>
    </location>
</feature>
<dbReference type="Pfam" id="PF00168">
    <property type="entry name" value="C2"/>
    <property type="match status" value="1"/>
</dbReference>
<evidence type="ECO:0000313" key="6">
    <source>
        <dbReference type="Proteomes" id="UP000014500"/>
    </source>
</evidence>
<dbReference type="STRING" id="126957.T1JGG2"/>
<reference evidence="5" key="2">
    <citation type="submission" date="2015-02" db="UniProtKB">
        <authorList>
            <consortium name="EnsemblMetazoa"/>
        </authorList>
    </citation>
    <scope>IDENTIFICATION</scope>
</reference>
<proteinExistence type="predicted"/>
<dbReference type="EnsemblMetazoa" id="SMAR012935-RA">
    <property type="protein sequence ID" value="SMAR012935-PA"/>
    <property type="gene ID" value="SMAR012935"/>
</dbReference>
<comment type="subcellular location">
    <subcellularLocation>
        <location evidence="2">Synapse</location>
    </subcellularLocation>
</comment>
<feature type="compositionally biased region" description="Polar residues" evidence="3">
    <location>
        <begin position="24"/>
        <end position="37"/>
    </location>
</feature>
<dbReference type="GO" id="GO:0042391">
    <property type="term" value="P:regulation of membrane potential"/>
    <property type="evidence" value="ECO:0007669"/>
    <property type="project" value="TreeGrafter"/>
</dbReference>